<dbReference type="NCBIfam" id="NF003740">
    <property type="entry name" value="PRK05337.1"/>
    <property type="match status" value="1"/>
</dbReference>
<dbReference type="SUPFAM" id="SSF51445">
    <property type="entry name" value="(Trans)glycosidases"/>
    <property type="match status" value="1"/>
</dbReference>
<dbReference type="Gene3D" id="3.20.20.300">
    <property type="entry name" value="Glycoside hydrolase, family 3, N-terminal domain"/>
    <property type="match status" value="1"/>
</dbReference>
<evidence type="ECO:0000256" key="3">
    <source>
        <dbReference type="ARBA" id="ARBA00023295"/>
    </source>
</evidence>
<dbReference type="InterPro" id="IPR002772">
    <property type="entry name" value="Glyco_hydro_3_C"/>
</dbReference>
<sequence>MDTAVHDLIGQRFVVDFSGPEVTADLERLIREGRVGGVILFVKNIRSVSQVRGLTADLQRLAADAGLPPLLITIDQEGGLVNRLIDGITIFPSAMALGASGRAEDAATAGRITSMELRALGVNTNHAPVLDVNSNVQNPIIGIRSFGDDPTQVARLGIAYIQAAQAAGILTTAKHFPGHGATPVDSHLDLPVVTKDLQRLRREEVFPFAEAIGAGVDGIMSTHIVFPALDADRPASLSPRIMTGLLREELGFDGVSFTDSMAMKAIADRWPRGTAAVAALQAGVDVVLACGRHEAQWESITAARRAAEDGTLDPAALRSAADRIAKVRTRYASTGGPGNAIGSEEHRRQAQEIADRAVTLVSNRARRIPLPSGRTVVLTLTGDEGVDRAPDDRMASALRLGAELAQLMPEVTIAGDASQVVNHSWDNVVVASVSWSSSRSTQTLQALHQQFGERLVVVGAGNPYELLRIPGLHAYLAAYGPDPASMRAAAKILSGKLEPTGRLPVALPGLYPRGHGA</sequence>
<evidence type="ECO:0000313" key="6">
    <source>
        <dbReference type="EMBL" id="TMJ09055.1"/>
    </source>
</evidence>
<dbReference type="AlphaFoldDB" id="A0A537LM10"/>
<dbReference type="SUPFAM" id="SSF52279">
    <property type="entry name" value="Beta-D-glucan exohydrolase, C-terminal domain"/>
    <property type="match status" value="1"/>
</dbReference>
<evidence type="ECO:0000313" key="7">
    <source>
        <dbReference type="Proteomes" id="UP000318661"/>
    </source>
</evidence>
<dbReference type="Pfam" id="PF00933">
    <property type="entry name" value="Glyco_hydro_3"/>
    <property type="match status" value="1"/>
</dbReference>
<protein>
    <submittedName>
        <fullName evidence="6">Beta-N-acetylhexosaminidase</fullName>
        <ecNumber evidence="6">3.2.1.52</ecNumber>
    </submittedName>
</protein>
<dbReference type="InterPro" id="IPR050226">
    <property type="entry name" value="NagZ_Beta-hexosaminidase"/>
</dbReference>
<dbReference type="GO" id="GO:0009254">
    <property type="term" value="P:peptidoglycan turnover"/>
    <property type="evidence" value="ECO:0007669"/>
    <property type="project" value="TreeGrafter"/>
</dbReference>
<keyword evidence="3 6" id="KW-0326">Glycosidase</keyword>
<feature type="domain" description="Glycoside hydrolase family 3 N-terminal" evidence="4">
    <location>
        <begin position="14"/>
        <end position="327"/>
    </location>
</feature>
<evidence type="ECO:0000256" key="1">
    <source>
        <dbReference type="ARBA" id="ARBA00005336"/>
    </source>
</evidence>
<proteinExistence type="inferred from homology"/>
<name>A0A537LM10_9BACT</name>
<evidence type="ECO:0000259" key="4">
    <source>
        <dbReference type="Pfam" id="PF00933"/>
    </source>
</evidence>
<evidence type="ECO:0000256" key="2">
    <source>
        <dbReference type="ARBA" id="ARBA00022801"/>
    </source>
</evidence>
<dbReference type="Gene3D" id="3.40.50.1700">
    <property type="entry name" value="Glycoside hydrolase family 3 C-terminal domain"/>
    <property type="match status" value="1"/>
</dbReference>
<dbReference type="InterPro" id="IPR017853">
    <property type="entry name" value="GH"/>
</dbReference>
<dbReference type="GO" id="GO:0004563">
    <property type="term" value="F:beta-N-acetylhexosaminidase activity"/>
    <property type="evidence" value="ECO:0007669"/>
    <property type="project" value="UniProtKB-EC"/>
</dbReference>
<dbReference type="GO" id="GO:0005975">
    <property type="term" value="P:carbohydrate metabolic process"/>
    <property type="evidence" value="ECO:0007669"/>
    <property type="project" value="InterPro"/>
</dbReference>
<evidence type="ECO:0000259" key="5">
    <source>
        <dbReference type="Pfam" id="PF01915"/>
    </source>
</evidence>
<comment type="caution">
    <text evidence="6">The sequence shown here is derived from an EMBL/GenBank/DDBJ whole genome shotgun (WGS) entry which is preliminary data.</text>
</comment>
<dbReference type="EMBL" id="VBAJ01000069">
    <property type="protein sequence ID" value="TMJ09055.1"/>
    <property type="molecule type" value="Genomic_DNA"/>
</dbReference>
<dbReference type="InterPro" id="IPR036881">
    <property type="entry name" value="Glyco_hydro_3_C_sf"/>
</dbReference>
<dbReference type="Proteomes" id="UP000318661">
    <property type="component" value="Unassembled WGS sequence"/>
</dbReference>
<gene>
    <name evidence="6" type="primary">nagZ</name>
    <name evidence="6" type="ORF">E6G99_03250</name>
</gene>
<dbReference type="PANTHER" id="PTHR30480:SF16">
    <property type="entry name" value="GLYCOSIDE HYDROLASE FAMILY 3 DOMAIN PROTEIN"/>
    <property type="match status" value="1"/>
</dbReference>
<dbReference type="InterPro" id="IPR036962">
    <property type="entry name" value="Glyco_hydro_3_N_sf"/>
</dbReference>
<dbReference type="InterPro" id="IPR001764">
    <property type="entry name" value="Glyco_hydro_3_N"/>
</dbReference>
<reference evidence="6 7" key="1">
    <citation type="journal article" date="2019" name="Nat. Microbiol.">
        <title>Mediterranean grassland soil C-N compound turnover is dependent on rainfall and depth, and is mediated by genomically divergent microorganisms.</title>
        <authorList>
            <person name="Diamond S."/>
            <person name="Andeer P.F."/>
            <person name="Li Z."/>
            <person name="Crits-Christoph A."/>
            <person name="Burstein D."/>
            <person name="Anantharaman K."/>
            <person name="Lane K.R."/>
            <person name="Thomas B.C."/>
            <person name="Pan C."/>
            <person name="Northen T.R."/>
            <person name="Banfield J.F."/>
        </authorList>
    </citation>
    <scope>NUCLEOTIDE SEQUENCE [LARGE SCALE GENOMIC DNA]</scope>
    <source>
        <strain evidence="6">NP_2</strain>
    </source>
</reference>
<dbReference type="PANTHER" id="PTHR30480">
    <property type="entry name" value="BETA-HEXOSAMINIDASE-RELATED"/>
    <property type="match status" value="1"/>
</dbReference>
<accession>A0A537LM10</accession>
<comment type="similarity">
    <text evidence="1">Belongs to the glycosyl hydrolase 3 family.</text>
</comment>
<keyword evidence="2 6" id="KW-0378">Hydrolase</keyword>
<organism evidence="6 7">
    <name type="scientific">Candidatus Segetimicrobium genomatis</name>
    <dbReference type="NCBI Taxonomy" id="2569760"/>
    <lineage>
        <taxon>Bacteria</taxon>
        <taxon>Bacillati</taxon>
        <taxon>Candidatus Sysuimicrobiota</taxon>
        <taxon>Candidatus Sysuimicrobiia</taxon>
        <taxon>Candidatus Sysuimicrobiales</taxon>
        <taxon>Candidatus Segetimicrobiaceae</taxon>
        <taxon>Candidatus Segetimicrobium</taxon>
    </lineage>
</organism>
<dbReference type="Pfam" id="PF01915">
    <property type="entry name" value="Glyco_hydro_3_C"/>
    <property type="match status" value="1"/>
</dbReference>
<dbReference type="EC" id="3.2.1.52" evidence="6"/>
<feature type="domain" description="Glycoside hydrolase family 3 C-terminal" evidence="5">
    <location>
        <begin position="438"/>
        <end position="508"/>
    </location>
</feature>